<sequence>MDPELIDFVDWQKVAEKMAFLRPVEVKLVPMSLEGVAFRTKVLDTDELMNYTSLIAEHRKKTMEALDASGYLKSVIYALVDIIKKSLGCYPLEVDVRTPRGLANRSGIHDEGEGNRHIVVEAGVLEVLSDKLEKYTLNSQAEFEDTEGIWISSILMSILFQDENVVSSSLTICII</sequence>
<dbReference type="Proteomes" id="UP001177003">
    <property type="component" value="Chromosome 4"/>
</dbReference>
<protein>
    <submittedName>
        <fullName evidence="1">Uncharacterized protein</fullName>
    </submittedName>
</protein>
<keyword evidence="2" id="KW-1185">Reference proteome</keyword>
<dbReference type="GO" id="GO:0008017">
    <property type="term" value="F:microtubule binding"/>
    <property type="evidence" value="ECO:0007669"/>
    <property type="project" value="InterPro"/>
</dbReference>
<reference evidence="1" key="1">
    <citation type="submission" date="2023-04" db="EMBL/GenBank/DDBJ databases">
        <authorList>
            <person name="Vijverberg K."/>
            <person name="Xiong W."/>
            <person name="Schranz E."/>
        </authorList>
    </citation>
    <scope>NUCLEOTIDE SEQUENCE</scope>
</reference>
<dbReference type="GO" id="GO:0010330">
    <property type="term" value="C:cellulose synthase complex"/>
    <property type="evidence" value="ECO:0007669"/>
    <property type="project" value="InterPro"/>
</dbReference>
<evidence type="ECO:0000313" key="1">
    <source>
        <dbReference type="EMBL" id="CAI9280119.1"/>
    </source>
</evidence>
<dbReference type="PANTHER" id="PTHR46369">
    <property type="entry name" value="PROTEIN CELLULOSE SYNTHASE INTERACTIVE 1"/>
    <property type="match status" value="1"/>
</dbReference>
<name>A0AA36E1R8_LACSI</name>
<dbReference type="GO" id="GO:0051211">
    <property type="term" value="P:anisotropic cell growth"/>
    <property type="evidence" value="ECO:0007669"/>
    <property type="project" value="InterPro"/>
</dbReference>
<dbReference type="InterPro" id="IPR044297">
    <property type="entry name" value="CSI1/2/3"/>
</dbReference>
<proteinExistence type="predicted"/>
<organism evidence="1 2">
    <name type="scientific">Lactuca saligna</name>
    <name type="common">Willowleaf lettuce</name>
    <dbReference type="NCBI Taxonomy" id="75948"/>
    <lineage>
        <taxon>Eukaryota</taxon>
        <taxon>Viridiplantae</taxon>
        <taxon>Streptophyta</taxon>
        <taxon>Embryophyta</taxon>
        <taxon>Tracheophyta</taxon>
        <taxon>Spermatophyta</taxon>
        <taxon>Magnoliopsida</taxon>
        <taxon>eudicotyledons</taxon>
        <taxon>Gunneridae</taxon>
        <taxon>Pentapetalae</taxon>
        <taxon>asterids</taxon>
        <taxon>campanulids</taxon>
        <taxon>Asterales</taxon>
        <taxon>Asteraceae</taxon>
        <taxon>Cichorioideae</taxon>
        <taxon>Cichorieae</taxon>
        <taxon>Lactucinae</taxon>
        <taxon>Lactuca</taxon>
    </lineage>
</organism>
<accession>A0AA36E1R8</accession>
<dbReference type="AlphaFoldDB" id="A0AA36E1R8"/>
<dbReference type="EMBL" id="OX465080">
    <property type="protein sequence ID" value="CAI9280119.1"/>
    <property type="molecule type" value="Genomic_DNA"/>
</dbReference>
<evidence type="ECO:0000313" key="2">
    <source>
        <dbReference type="Proteomes" id="UP001177003"/>
    </source>
</evidence>
<dbReference type="GO" id="GO:2001006">
    <property type="term" value="P:regulation of cellulose biosynthetic process"/>
    <property type="evidence" value="ECO:0007669"/>
    <property type="project" value="InterPro"/>
</dbReference>
<dbReference type="PANTHER" id="PTHR46369:SF1">
    <property type="entry name" value="PROTEIN CELLULOSE SYNTHASE INTERACTIVE 3"/>
    <property type="match status" value="1"/>
</dbReference>
<gene>
    <name evidence="1" type="ORF">LSALG_LOCUS19880</name>
</gene>